<dbReference type="Pfam" id="PF17917">
    <property type="entry name" value="RT_RNaseH"/>
    <property type="match status" value="1"/>
</dbReference>
<feature type="domain" description="CCHC-type" evidence="8">
    <location>
        <begin position="96"/>
        <end position="109"/>
    </location>
</feature>
<dbReference type="PANTHER" id="PTHR34072:SF59">
    <property type="entry name" value="CCHC-TYPE INTEGRASE"/>
    <property type="match status" value="1"/>
</dbReference>
<gene>
    <name evidence="9" type="ORF">MTR67_031441</name>
</gene>
<dbReference type="GO" id="GO:0003964">
    <property type="term" value="F:RNA-directed DNA polymerase activity"/>
    <property type="evidence" value="ECO:0007669"/>
    <property type="project" value="UniProtKB-KW"/>
</dbReference>
<evidence type="ECO:0000256" key="6">
    <source>
        <dbReference type="ARBA" id="ARBA00022918"/>
    </source>
</evidence>
<dbReference type="InterPro" id="IPR001878">
    <property type="entry name" value="Znf_CCHC"/>
</dbReference>
<keyword evidence="4" id="KW-0255">Endonuclease</keyword>
<evidence type="ECO:0000313" key="9">
    <source>
        <dbReference type="EMBL" id="WMV38056.1"/>
    </source>
</evidence>
<dbReference type="PROSITE" id="PS50158">
    <property type="entry name" value="ZF_CCHC"/>
    <property type="match status" value="1"/>
</dbReference>
<dbReference type="InterPro" id="IPR036875">
    <property type="entry name" value="Znf_CCHC_sf"/>
</dbReference>
<dbReference type="GO" id="GO:0016787">
    <property type="term" value="F:hydrolase activity"/>
    <property type="evidence" value="ECO:0007669"/>
    <property type="project" value="UniProtKB-KW"/>
</dbReference>
<protein>
    <recommendedName>
        <fullName evidence="8">CCHC-type domain-containing protein</fullName>
    </recommendedName>
</protein>
<dbReference type="Gene3D" id="3.30.70.270">
    <property type="match status" value="1"/>
</dbReference>
<evidence type="ECO:0000256" key="3">
    <source>
        <dbReference type="ARBA" id="ARBA00022722"/>
    </source>
</evidence>
<keyword evidence="3" id="KW-0540">Nuclease</keyword>
<dbReference type="EMBL" id="CP133618">
    <property type="protein sequence ID" value="WMV38056.1"/>
    <property type="molecule type" value="Genomic_DNA"/>
</dbReference>
<evidence type="ECO:0000256" key="2">
    <source>
        <dbReference type="ARBA" id="ARBA00022695"/>
    </source>
</evidence>
<dbReference type="CDD" id="cd09274">
    <property type="entry name" value="RNase_HI_RT_Ty3"/>
    <property type="match status" value="1"/>
</dbReference>
<evidence type="ECO:0000256" key="4">
    <source>
        <dbReference type="ARBA" id="ARBA00022759"/>
    </source>
</evidence>
<keyword evidence="10" id="KW-1185">Reference proteome</keyword>
<dbReference type="InterPro" id="IPR043128">
    <property type="entry name" value="Rev_trsase/Diguanyl_cyclase"/>
</dbReference>
<keyword evidence="6" id="KW-0695">RNA-directed DNA polymerase</keyword>
<keyword evidence="7" id="KW-0863">Zinc-finger</keyword>
<dbReference type="InterPro" id="IPR041373">
    <property type="entry name" value="RT_RNaseH"/>
</dbReference>
<dbReference type="GO" id="GO:0003676">
    <property type="term" value="F:nucleic acid binding"/>
    <property type="evidence" value="ECO:0007669"/>
    <property type="project" value="InterPro"/>
</dbReference>
<evidence type="ECO:0000313" key="10">
    <source>
        <dbReference type="Proteomes" id="UP001234989"/>
    </source>
</evidence>
<reference evidence="9" key="1">
    <citation type="submission" date="2023-08" db="EMBL/GenBank/DDBJ databases">
        <title>A de novo genome assembly of Solanum verrucosum Schlechtendal, a Mexican diploid species geographically isolated from the other diploid A-genome species in potato relatives.</title>
        <authorList>
            <person name="Hosaka K."/>
        </authorList>
    </citation>
    <scope>NUCLEOTIDE SEQUENCE</scope>
    <source>
        <tissue evidence="9">Young leaves</tissue>
    </source>
</reference>
<keyword evidence="2" id="KW-0548">Nucleotidyltransferase</keyword>
<accession>A0AAF0ZDS3</accession>
<dbReference type="AlphaFoldDB" id="A0AAF0ZDS3"/>
<dbReference type="GO" id="GO:0008270">
    <property type="term" value="F:zinc ion binding"/>
    <property type="evidence" value="ECO:0007669"/>
    <property type="project" value="UniProtKB-KW"/>
</dbReference>
<dbReference type="PANTHER" id="PTHR34072">
    <property type="entry name" value="ENZYMATIC POLYPROTEIN-RELATED"/>
    <property type="match status" value="1"/>
</dbReference>
<sequence length="448" mass="50967">MDMPRRRANTRKSVEPKVPQVPFNLLAEQIQWTWSCSIPEKKIGQGLSNIVAPKFNKDKVSNPKPLGGSSSGFSILACPKCGKSHSRKCLAGMDGCFGCGKSGHKMRDCLLLATNGRDGRQAKHSGFGLGAPHQSRLYALQTRQDHKGSLNVMITSFMDSMNRVFRYYLHMFIIVFTDDSLIYSWSDDEHVDHLRIVLRILKDCELYDKFSKYEYLLRSVAFIGSSPMKVKFLWSEACEKSFQELKDRLISAPIFTLPKGSDDFVVYCDALHIGLSCILMKHGKVIAYDSRKFKVHEKNYPTRDLELAMVVFSLKILEALLIRYLIDVCTDHKILKYVFPQKDLNFHQRRWLELMKDYDMSTLYHWGKGNVVADALSRLSMGSVSHIKEGNIELVRDVHRLARLGVRLVDSNEGRGHLEGALDNPSTGSWPVKGIVNHPLRAAWEKVN</sequence>
<keyword evidence="5" id="KW-0378">Hydrolase</keyword>
<evidence type="ECO:0000256" key="1">
    <source>
        <dbReference type="ARBA" id="ARBA00022679"/>
    </source>
</evidence>
<name>A0AAF0ZDS3_SOLVR</name>
<keyword evidence="7" id="KW-0862">Zinc</keyword>
<organism evidence="9 10">
    <name type="scientific">Solanum verrucosum</name>
    <dbReference type="NCBI Taxonomy" id="315347"/>
    <lineage>
        <taxon>Eukaryota</taxon>
        <taxon>Viridiplantae</taxon>
        <taxon>Streptophyta</taxon>
        <taxon>Embryophyta</taxon>
        <taxon>Tracheophyta</taxon>
        <taxon>Spermatophyta</taxon>
        <taxon>Magnoliopsida</taxon>
        <taxon>eudicotyledons</taxon>
        <taxon>Gunneridae</taxon>
        <taxon>Pentapetalae</taxon>
        <taxon>asterids</taxon>
        <taxon>lamiids</taxon>
        <taxon>Solanales</taxon>
        <taxon>Solanaceae</taxon>
        <taxon>Solanoideae</taxon>
        <taxon>Solaneae</taxon>
        <taxon>Solanum</taxon>
    </lineage>
</organism>
<evidence type="ECO:0000256" key="5">
    <source>
        <dbReference type="ARBA" id="ARBA00022801"/>
    </source>
</evidence>
<proteinExistence type="predicted"/>
<dbReference type="InterPro" id="IPR043502">
    <property type="entry name" value="DNA/RNA_pol_sf"/>
</dbReference>
<evidence type="ECO:0000259" key="8">
    <source>
        <dbReference type="PROSITE" id="PS50158"/>
    </source>
</evidence>
<keyword evidence="1" id="KW-0808">Transferase</keyword>
<dbReference type="SUPFAM" id="SSF56672">
    <property type="entry name" value="DNA/RNA polymerases"/>
    <property type="match status" value="1"/>
</dbReference>
<evidence type="ECO:0000256" key="7">
    <source>
        <dbReference type="PROSITE-ProRule" id="PRU00047"/>
    </source>
</evidence>
<dbReference type="Proteomes" id="UP001234989">
    <property type="component" value="Chromosome 7"/>
</dbReference>
<dbReference type="GO" id="GO:0004519">
    <property type="term" value="F:endonuclease activity"/>
    <property type="evidence" value="ECO:0007669"/>
    <property type="project" value="UniProtKB-KW"/>
</dbReference>
<keyword evidence="7" id="KW-0479">Metal-binding</keyword>
<dbReference type="SUPFAM" id="SSF57756">
    <property type="entry name" value="Retrovirus zinc finger-like domains"/>
    <property type="match status" value="1"/>
</dbReference>